<accession>J3MUQ7</accession>
<dbReference type="Proteomes" id="UP000006038">
    <property type="component" value="Chromosome 8"/>
</dbReference>
<dbReference type="EnsemblPlants" id="OB08G28380.1">
    <property type="protein sequence ID" value="OB08G28380.1"/>
    <property type="gene ID" value="OB08G28380"/>
</dbReference>
<dbReference type="Gramene" id="OB08G28380.1">
    <property type="protein sequence ID" value="OB08G28380.1"/>
    <property type="gene ID" value="OB08G28380"/>
</dbReference>
<protein>
    <submittedName>
        <fullName evidence="1">Uncharacterized protein</fullName>
    </submittedName>
</protein>
<sequence>MALREGEGAELAGDGGGAEELLPLEGEHGAVLVERHQRRAVGVERPVVVLHERLRHRVRVHGRSLSLSLSPRVWSFGFVVGGGG</sequence>
<keyword evidence="2" id="KW-1185">Reference proteome</keyword>
<dbReference type="HOGENOM" id="CLU_2534163_0_0_1"/>
<evidence type="ECO:0000313" key="1">
    <source>
        <dbReference type="EnsemblPlants" id="OB08G28380.1"/>
    </source>
</evidence>
<reference evidence="1" key="1">
    <citation type="journal article" date="2013" name="Nat. Commun.">
        <title>Whole-genome sequencing of Oryza brachyantha reveals mechanisms underlying Oryza genome evolution.</title>
        <authorList>
            <person name="Chen J."/>
            <person name="Huang Q."/>
            <person name="Gao D."/>
            <person name="Wang J."/>
            <person name="Lang Y."/>
            <person name="Liu T."/>
            <person name="Li B."/>
            <person name="Bai Z."/>
            <person name="Luis Goicoechea J."/>
            <person name="Liang C."/>
            <person name="Chen C."/>
            <person name="Zhang W."/>
            <person name="Sun S."/>
            <person name="Liao Y."/>
            <person name="Zhang X."/>
            <person name="Yang L."/>
            <person name="Song C."/>
            <person name="Wang M."/>
            <person name="Shi J."/>
            <person name="Liu G."/>
            <person name="Liu J."/>
            <person name="Zhou H."/>
            <person name="Zhou W."/>
            <person name="Yu Q."/>
            <person name="An N."/>
            <person name="Chen Y."/>
            <person name="Cai Q."/>
            <person name="Wang B."/>
            <person name="Liu B."/>
            <person name="Min J."/>
            <person name="Huang Y."/>
            <person name="Wu H."/>
            <person name="Li Z."/>
            <person name="Zhang Y."/>
            <person name="Yin Y."/>
            <person name="Song W."/>
            <person name="Jiang J."/>
            <person name="Jackson S.A."/>
            <person name="Wing R.A."/>
            <person name="Wang J."/>
            <person name="Chen M."/>
        </authorList>
    </citation>
    <scope>NUCLEOTIDE SEQUENCE [LARGE SCALE GENOMIC DNA]</scope>
    <source>
        <strain evidence="1">cv. IRGC 101232</strain>
    </source>
</reference>
<organism evidence="1">
    <name type="scientific">Oryza brachyantha</name>
    <name type="common">malo sina</name>
    <dbReference type="NCBI Taxonomy" id="4533"/>
    <lineage>
        <taxon>Eukaryota</taxon>
        <taxon>Viridiplantae</taxon>
        <taxon>Streptophyta</taxon>
        <taxon>Embryophyta</taxon>
        <taxon>Tracheophyta</taxon>
        <taxon>Spermatophyta</taxon>
        <taxon>Magnoliopsida</taxon>
        <taxon>Liliopsida</taxon>
        <taxon>Poales</taxon>
        <taxon>Poaceae</taxon>
        <taxon>BOP clade</taxon>
        <taxon>Oryzoideae</taxon>
        <taxon>Oryzeae</taxon>
        <taxon>Oryzinae</taxon>
        <taxon>Oryza</taxon>
    </lineage>
</organism>
<reference evidence="1" key="2">
    <citation type="submission" date="2013-04" db="UniProtKB">
        <authorList>
            <consortium name="EnsemblPlants"/>
        </authorList>
    </citation>
    <scope>IDENTIFICATION</scope>
</reference>
<dbReference type="eggNOG" id="ENOG502T12U">
    <property type="taxonomic scope" value="Eukaryota"/>
</dbReference>
<evidence type="ECO:0000313" key="2">
    <source>
        <dbReference type="Proteomes" id="UP000006038"/>
    </source>
</evidence>
<proteinExistence type="predicted"/>
<name>J3MUQ7_ORYBR</name>
<dbReference type="AlphaFoldDB" id="J3MUQ7"/>